<gene>
    <name evidence="13" type="ORF">BB560_005467</name>
</gene>
<evidence type="ECO:0000256" key="6">
    <source>
        <dbReference type="ARBA" id="ARBA00022837"/>
    </source>
</evidence>
<evidence type="ECO:0000313" key="14">
    <source>
        <dbReference type="Proteomes" id="UP000245609"/>
    </source>
</evidence>
<dbReference type="GO" id="GO:0005975">
    <property type="term" value="P:carbohydrate metabolic process"/>
    <property type="evidence" value="ECO:0007669"/>
    <property type="project" value="InterPro"/>
</dbReference>
<evidence type="ECO:0000256" key="3">
    <source>
        <dbReference type="ARBA" id="ARBA00007658"/>
    </source>
</evidence>
<dbReference type="InterPro" id="IPR050749">
    <property type="entry name" value="Glycosyl_Hydrolase_47"/>
</dbReference>
<keyword evidence="7" id="KW-1015">Disulfide bond</keyword>
<organism evidence="13 14">
    <name type="scientific">Smittium megazygosporum</name>
    <dbReference type="NCBI Taxonomy" id="133381"/>
    <lineage>
        <taxon>Eukaryota</taxon>
        <taxon>Fungi</taxon>
        <taxon>Fungi incertae sedis</taxon>
        <taxon>Zoopagomycota</taxon>
        <taxon>Kickxellomycotina</taxon>
        <taxon>Harpellomycetes</taxon>
        <taxon>Harpellales</taxon>
        <taxon>Legeriomycetaceae</taxon>
        <taxon>Smittium</taxon>
    </lineage>
</organism>
<comment type="cofactor">
    <cofactor evidence="1 11">
        <name>Ca(2+)</name>
        <dbReference type="ChEBI" id="CHEBI:29108"/>
    </cofactor>
</comment>
<evidence type="ECO:0000313" key="13">
    <source>
        <dbReference type="EMBL" id="PVU99670.1"/>
    </source>
</evidence>
<evidence type="ECO:0000256" key="4">
    <source>
        <dbReference type="ARBA" id="ARBA00022723"/>
    </source>
</evidence>
<dbReference type="Gene3D" id="1.50.10.10">
    <property type="match status" value="1"/>
</dbReference>
<evidence type="ECO:0000256" key="12">
    <source>
        <dbReference type="RuleBase" id="RU361193"/>
    </source>
</evidence>
<dbReference type="Pfam" id="PF01532">
    <property type="entry name" value="Glyco_hydro_47"/>
    <property type="match status" value="2"/>
</dbReference>
<dbReference type="GO" id="GO:0004571">
    <property type="term" value="F:mannosyl-oligosaccharide 1,2-alpha-mannosidase activity"/>
    <property type="evidence" value="ECO:0007669"/>
    <property type="project" value="UniProtKB-EC"/>
</dbReference>
<dbReference type="InterPro" id="IPR012341">
    <property type="entry name" value="6hp_glycosidase-like_sf"/>
</dbReference>
<dbReference type="InterPro" id="IPR036026">
    <property type="entry name" value="Seven-hairpin_glycosidases"/>
</dbReference>
<dbReference type="STRING" id="133381.A0A2T9Z503"/>
<dbReference type="AlphaFoldDB" id="A0A2T9Z503"/>
<dbReference type="SUPFAM" id="SSF48225">
    <property type="entry name" value="Seven-hairpin glycosidases"/>
    <property type="match status" value="1"/>
</dbReference>
<dbReference type="EMBL" id="MBFS01002236">
    <property type="protein sequence ID" value="PVU99670.1"/>
    <property type="molecule type" value="Genomic_DNA"/>
</dbReference>
<feature type="active site" description="Proton donor" evidence="10">
    <location>
        <position position="339"/>
    </location>
</feature>
<evidence type="ECO:0000256" key="10">
    <source>
        <dbReference type="PIRSR" id="PIRSR601382-1"/>
    </source>
</evidence>
<accession>A0A2T9Z503</accession>
<dbReference type="OrthoDB" id="8118055at2759"/>
<dbReference type="PRINTS" id="PR00747">
    <property type="entry name" value="GLYHDRLASE47"/>
</dbReference>
<dbReference type="Proteomes" id="UP000245609">
    <property type="component" value="Unassembled WGS sequence"/>
</dbReference>
<dbReference type="EC" id="3.2.1.-" evidence="12"/>
<evidence type="ECO:0000256" key="1">
    <source>
        <dbReference type="ARBA" id="ARBA00001913"/>
    </source>
</evidence>
<name>A0A2T9Z503_9FUNG</name>
<keyword evidence="5 12" id="KW-0378">Hydrolase</keyword>
<evidence type="ECO:0000256" key="8">
    <source>
        <dbReference type="ARBA" id="ARBA00047669"/>
    </source>
</evidence>
<dbReference type="GO" id="GO:0036503">
    <property type="term" value="P:ERAD pathway"/>
    <property type="evidence" value="ECO:0007669"/>
    <property type="project" value="UniProtKB-ARBA"/>
</dbReference>
<comment type="caution">
    <text evidence="13">The sequence shown here is derived from an EMBL/GenBank/DDBJ whole genome shotgun (WGS) entry which is preliminary data.</text>
</comment>
<feature type="active site" description="Proton donor" evidence="10">
    <location>
        <position position="135"/>
    </location>
</feature>
<evidence type="ECO:0000256" key="11">
    <source>
        <dbReference type="PIRSR" id="PIRSR601382-2"/>
    </source>
</evidence>
<dbReference type="PANTHER" id="PTHR11742:SF55">
    <property type="entry name" value="ENDOPLASMIC RETICULUM MANNOSYL-OLIGOSACCHARIDE 1,2-ALPHA-MANNOSIDASE"/>
    <property type="match status" value="1"/>
</dbReference>
<evidence type="ECO:0000256" key="7">
    <source>
        <dbReference type="ARBA" id="ARBA00023157"/>
    </source>
</evidence>
<feature type="active site" evidence="10">
    <location>
        <position position="380"/>
    </location>
</feature>
<keyword evidence="12" id="KW-0326">Glycosidase</keyword>
<comment type="catalytic activity">
    <reaction evidence="9">
        <text>N(4)-(alpha-D-Man-(1-&gt;2)-alpha-D-Man-(1-&gt;2)-alpha-D-Man-(1-&gt;3)-[alpha-D-Man-(1-&gt;2)-alpha-D-Man-(1-&gt;3)-[alpha-D-Man-(1-&gt;2)-alpha-D-Man-(1-&gt;6)]-alpha-D-Man-(1-&gt;6)]-beta-D-Man-(1-&gt;4)-beta-D-GlcNAc-(1-&gt;4)-beta-D-GlcNAc)-L-asparaginyl-[protein] (N-glucan mannose isomer 9A1,2,3B1,2,3) + 4 H2O = N(4)-(alpha-D-Man-(1-&gt;3)-[alpha-D-Man-(1-&gt;3)-[alpha-D-Man-(1-&gt;6)]-alpha-D-Man-(1-&gt;6)]-beta-D-Man-(1-&gt;4)-beta-D-GlcNAc-(1-&gt;4)-beta-D-GlcNAc)-L-asparaginyl-[protein] (N-glucan mannose isomer 5A1,2) + 4 beta-D-mannose</text>
        <dbReference type="Rhea" id="RHEA:56008"/>
        <dbReference type="Rhea" id="RHEA-COMP:14356"/>
        <dbReference type="Rhea" id="RHEA-COMP:14367"/>
        <dbReference type="ChEBI" id="CHEBI:15377"/>
        <dbReference type="ChEBI" id="CHEBI:28563"/>
        <dbReference type="ChEBI" id="CHEBI:59087"/>
        <dbReference type="ChEBI" id="CHEBI:139493"/>
        <dbReference type="EC" id="3.2.1.113"/>
    </reaction>
</comment>
<dbReference type="GO" id="GO:0005509">
    <property type="term" value="F:calcium ion binding"/>
    <property type="evidence" value="ECO:0007669"/>
    <property type="project" value="InterPro"/>
</dbReference>
<dbReference type="PANTHER" id="PTHR11742">
    <property type="entry name" value="MANNOSYL-OLIGOSACCHARIDE ALPHA-1,2-MANNOSIDASE-RELATED"/>
    <property type="match status" value="1"/>
</dbReference>
<sequence length="477" mass="55158">MIPKIYLRFGLQLLLLVAVFIFLSMMWNVEFLSSIIPGIERSNSIRSNIKNINRRLAVKRAMQHAWTGYETYAFGKDELLPVTGSFKQNWGVTLIDSLSTLYVMGMHEEFNRAKEFVKTIDFSTTIPGHHTSLFETNIRCLGGLISAYDLSGDKIFLQKAVDLADILILKQSFGFQTNIAEAGTLQLEFQRLSNLTGNREYYKKSQKVIDLLDEMEKPIPGLYPRMIDIRGMRLYGEISMGAMADSFYEYLLKLYLMYNKNGEQYRRMYEESIDSMKEHMVFKSIGKMRLTYVSELDGYGLLTLGSVELNRADDLVLAKELIETCYATYKHTKTGLGPEYVNFYTSKLQISTRSAFQSNSSSYDTSSDYYIGPSNLLRPEMIESLMIMYRVTGDEKYRDWGWNAFMSFEKYSKTPIAYSSYENVNDVDNNLNYRNSMESFFLGETLKYLYLLFSEPSVIPLNEYVFNTEAHPIKIMK</sequence>
<keyword evidence="4 11" id="KW-0479">Metal-binding</keyword>
<keyword evidence="14" id="KW-1185">Reference proteome</keyword>
<evidence type="ECO:0000256" key="5">
    <source>
        <dbReference type="ARBA" id="ARBA00022801"/>
    </source>
</evidence>
<comment type="catalytic activity">
    <reaction evidence="8">
        <text>N(4)-(alpha-D-Man-(1-&gt;2)-alpha-D-Man-(1-&gt;2)-alpha-D-Man-(1-&gt;3)-[alpha-D-Man-(1-&gt;3)-[alpha-D-Man-(1-&gt;2)-alpha-D-Man-(1-&gt;6)]-alpha-D-Man-(1-&gt;6)]-beta-D-Man-(1-&gt;4)-beta-D-GlcNAc-(1-&gt;4)-beta-D-GlcNAc)-L-asparaginyl-[protein] (N-glucan mannose isomer 8A1,2,3B1,3) + 3 H2O = N(4)-(alpha-D-Man-(1-&gt;3)-[alpha-D-Man-(1-&gt;3)-[alpha-D-Man-(1-&gt;6)]-alpha-D-Man-(1-&gt;6)]-beta-D-Man-(1-&gt;4)-beta-D-GlcNAc-(1-&gt;4)-beta-D-GlcNAc)-L-asparaginyl-[protein] (N-glucan mannose isomer 5A1,2) + 3 beta-D-mannose</text>
        <dbReference type="Rhea" id="RHEA:56028"/>
        <dbReference type="Rhea" id="RHEA-COMP:14358"/>
        <dbReference type="Rhea" id="RHEA-COMP:14367"/>
        <dbReference type="ChEBI" id="CHEBI:15377"/>
        <dbReference type="ChEBI" id="CHEBI:28563"/>
        <dbReference type="ChEBI" id="CHEBI:59087"/>
        <dbReference type="ChEBI" id="CHEBI:60628"/>
        <dbReference type="EC" id="3.2.1.113"/>
    </reaction>
</comment>
<comment type="similarity">
    <text evidence="3 12">Belongs to the glycosyl hydrolase 47 family.</text>
</comment>
<feature type="active site" evidence="10">
    <location>
        <position position="245"/>
    </location>
</feature>
<keyword evidence="6 11" id="KW-0106">Calcium</keyword>
<evidence type="ECO:0000256" key="9">
    <source>
        <dbReference type="ARBA" id="ARBA00048605"/>
    </source>
</evidence>
<proteinExistence type="inferred from homology"/>
<reference evidence="13 14" key="1">
    <citation type="journal article" date="2018" name="MBio">
        <title>Comparative Genomics Reveals the Core Gene Toolbox for the Fungus-Insect Symbiosis.</title>
        <authorList>
            <person name="Wang Y."/>
            <person name="Stata M."/>
            <person name="Wang W."/>
            <person name="Stajich J.E."/>
            <person name="White M.M."/>
            <person name="Moncalvo J.M."/>
        </authorList>
    </citation>
    <scope>NUCLEOTIDE SEQUENCE [LARGE SCALE GENOMIC DNA]</scope>
    <source>
        <strain evidence="13 14">SC-DP-2</strain>
    </source>
</reference>
<dbReference type="GO" id="GO:0005783">
    <property type="term" value="C:endoplasmic reticulum"/>
    <property type="evidence" value="ECO:0007669"/>
    <property type="project" value="TreeGrafter"/>
</dbReference>
<evidence type="ECO:0000256" key="2">
    <source>
        <dbReference type="ARBA" id="ARBA00004922"/>
    </source>
</evidence>
<protein>
    <recommendedName>
        <fullName evidence="12">alpha-1,2-Mannosidase</fullName>
        <ecNumber evidence="12">3.2.1.-</ecNumber>
    </recommendedName>
</protein>
<dbReference type="InterPro" id="IPR001382">
    <property type="entry name" value="Glyco_hydro_47"/>
</dbReference>
<feature type="binding site" evidence="11">
    <location>
        <position position="468"/>
    </location>
    <ligand>
        <name>Ca(2+)</name>
        <dbReference type="ChEBI" id="CHEBI:29108"/>
    </ligand>
</feature>
<dbReference type="GO" id="GO:0016020">
    <property type="term" value="C:membrane"/>
    <property type="evidence" value="ECO:0007669"/>
    <property type="project" value="InterPro"/>
</dbReference>
<comment type="pathway">
    <text evidence="2">Protein modification; protein glycosylation.</text>
</comment>